<dbReference type="UniPathway" id="UPA00392"/>
<comment type="subunit">
    <text evidence="7">Homodimer. Within each dimer, one monomer is responsible for RNA recognition and catalysis, while the other monomer binds to the replacement base PreQ1.</text>
</comment>
<dbReference type="Gene3D" id="3.20.20.105">
    <property type="entry name" value="Queuine tRNA-ribosyltransferase-like"/>
    <property type="match status" value="1"/>
</dbReference>
<dbReference type="RefSeq" id="WP_056974465.1">
    <property type="nucleotide sequence ID" value="NZ_AYZL01000016.1"/>
</dbReference>
<evidence type="ECO:0000256" key="4">
    <source>
        <dbReference type="ARBA" id="ARBA00022785"/>
    </source>
</evidence>
<feature type="binding site" evidence="7">
    <location>
        <position position="308"/>
    </location>
    <ligand>
        <name>Zn(2+)</name>
        <dbReference type="ChEBI" id="CHEBI:29105"/>
    </ligand>
</feature>
<feature type="region of interest" description="RNA binding" evidence="7">
    <location>
        <begin position="249"/>
        <end position="255"/>
    </location>
</feature>
<evidence type="ECO:0000259" key="8">
    <source>
        <dbReference type="Pfam" id="PF01702"/>
    </source>
</evidence>
<keyword evidence="4 7" id="KW-0671">Queuosine biosynthesis</keyword>
<dbReference type="GO" id="GO:0046872">
    <property type="term" value="F:metal ion binding"/>
    <property type="evidence" value="ECO:0007669"/>
    <property type="project" value="UniProtKB-KW"/>
</dbReference>
<comment type="cofactor">
    <cofactor evidence="7">
        <name>Zn(2+)</name>
        <dbReference type="ChEBI" id="CHEBI:29105"/>
    </cofactor>
    <text evidence="7">Binds 1 zinc ion per subunit.</text>
</comment>
<comment type="caution">
    <text evidence="9">The sequence shown here is derived from an EMBL/GenBank/DDBJ whole genome shotgun (WGS) entry which is preliminary data.</text>
</comment>
<dbReference type="GO" id="GO:0008479">
    <property type="term" value="F:tRNA-guanosine(34) queuine transglycosylase activity"/>
    <property type="evidence" value="ECO:0007669"/>
    <property type="project" value="UniProtKB-UniRule"/>
</dbReference>
<feature type="binding site" evidence="7">
    <location>
        <position position="306"/>
    </location>
    <ligand>
        <name>Zn(2+)</name>
        <dbReference type="ChEBI" id="CHEBI:29105"/>
    </ligand>
</feature>
<evidence type="ECO:0000256" key="3">
    <source>
        <dbReference type="ARBA" id="ARBA00022694"/>
    </source>
</evidence>
<feature type="binding site" evidence="7">
    <location>
        <position position="191"/>
    </location>
    <ligand>
        <name>substrate</name>
    </ligand>
</feature>
<feature type="binding site" evidence="7">
    <location>
        <position position="148"/>
    </location>
    <ligand>
        <name>substrate</name>
    </ligand>
</feature>
<dbReference type="AlphaFoldDB" id="A0A0R2DUI8"/>
<reference evidence="9 10" key="1">
    <citation type="journal article" date="2015" name="Genome Announc.">
        <title>Expanding the biotechnology potential of lactobacilli through comparative genomics of 213 strains and associated genera.</title>
        <authorList>
            <person name="Sun Z."/>
            <person name="Harris H.M."/>
            <person name="McCann A."/>
            <person name="Guo C."/>
            <person name="Argimon S."/>
            <person name="Zhang W."/>
            <person name="Yang X."/>
            <person name="Jeffery I.B."/>
            <person name="Cooney J.C."/>
            <person name="Kagawa T.F."/>
            <person name="Liu W."/>
            <person name="Song Y."/>
            <person name="Salvetti E."/>
            <person name="Wrobel A."/>
            <person name="Rasinkangas P."/>
            <person name="Parkhill J."/>
            <person name="Rea M.C."/>
            <person name="O'Sullivan O."/>
            <person name="Ritari J."/>
            <person name="Douillard F.P."/>
            <person name="Paul Ross R."/>
            <person name="Yang R."/>
            <person name="Briner A.E."/>
            <person name="Felis G.E."/>
            <person name="de Vos W.M."/>
            <person name="Barrangou R."/>
            <person name="Klaenhammer T.R."/>
            <person name="Caufield P.W."/>
            <person name="Cui Y."/>
            <person name="Zhang H."/>
            <person name="O'Toole P.W."/>
        </authorList>
    </citation>
    <scope>NUCLEOTIDE SEQUENCE [LARGE SCALE GENOMIC DNA]</scope>
    <source>
        <strain evidence="9 10">DSM 23037</strain>
    </source>
</reference>
<dbReference type="EMBL" id="AYZL01000016">
    <property type="protein sequence ID" value="KRN04204.1"/>
    <property type="molecule type" value="Genomic_DNA"/>
</dbReference>
<evidence type="ECO:0000256" key="7">
    <source>
        <dbReference type="HAMAP-Rule" id="MF_00168"/>
    </source>
</evidence>
<feature type="active site" description="Nucleophile" evidence="7">
    <location>
        <position position="268"/>
    </location>
</feature>
<evidence type="ECO:0000313" key="10">
    <source>
        <dbReference type="Proteomes" id="UP000051378"/>
    </source>
</evidence>
<evidence type="ECO:0000256" key="1">
    <source>
        <dbReference type="ARBA" id="ARBA00022676"/>
    </source>
</evidence>
<sequence length="378" mass="42641">MAAIEYKLLHVDKQTGARLGEVKTPHGTFQTPIFMPVGTQATVKTMSPEDLEKVGAQIILANNYHLWLRPGEEIVKEAGGLHKFMNWNHPILTDSGGFQAFSLTEHVKFNEEGISFKSHLSGEPLFLSPEKAIQVENDLGADIIMSLDMLTDFHNDYAEMQKAVNRTTRWAERGLKAHKNPDTQALFGIVQGGGYEDLRKQSARDLVSLDFPGYSIGGLSVGETKEEMNQVLDYTVPELPENKPRYLMGVGTPDALIDGVIRGIDMFDCVLPTRIARNGTVMTSEGRLVIKNAAYARDFGPLDKNCDCYTCRNYSRAYIRHLLKAKESFGIHLTSYHNLYFLLDLMKQVREAIKNDRLADFRAEFFESYGYNSKHMNF</sequence>
<feature type="binding site" evidence="7">
    <location>
        <position position="311"/>
    </location>
    <ligand>
        <name>Zn(2+)</name>
        <dbReference type="ChEBI" id="CHEBI:29105"/>
    </ligand>
</feature>
<organism evidence="9 10">
    <name type="scientific">Holzapfeliella floricola DSM 23037 = JCM 16512</name>
    <dbReference type="NCBI Taxonomy" id="1423744"/>
    <lineage>
        <taxon>Bacteria</taxon>
        <taxon>Bacillati</taxon>
        <taxon>Bacillota</taxon>
        <taxon>Bacilli</taxon>
        <taxon>Lactobacillales</taxon>
        <taxon>Lactobacillaceae</taxon>
        <taxon>Holzapfeliella</taxon>
    </lineage>
</organism>
<dbReference type="InterPro" id="IPR036511">
    <property type="entry name" value="TGT-like_sf"/>
</dbReference>
<dbReference type="EC" id="2.4.2.29" evidence="7"/>
<dbReference type="GO" id="GO:0008616">
    <property type="term" value="P:tRNA queuosine(34) biosynthetic process"/>
    <property type="evidence" value="ECO:0007669"/>
    <property type="project" value="UniProtKB-UniRule"/>
</dbReference>
<dbReference type="PATRIC" id="fig|1423744.4.peg.308"/>
<dbReference type="SUPFAM" id="SSF51713">
    <property type="entry name" value="tRNA-guanine transglycosylase"/>
    <property type="match status" value="1"/>
</dbReference>
<dbReference type="Proteomes" id="UP000051378">
    <property type="component" value="Unassembled WGS sequence"/>
</dbReference>
<comment type="similarity">
    <text evidence="7">Belongs to the queuine tRNA-ribosyltransferase family.</text>
</comment>
<dbReference type="NCBIfam" id="TIGR00430">
    <property type="entry name" value="Q_tRNA_tgt"/>
    <property type="match status" value="1"/>
</dbReference>
<feature type="domain" description="tRNA-guanine(15) transglycosylase-like" evidence="8">
    <location>
        <begin position="15"/>
        <end position="369"/>
    </location>
</feature>
<keyword evidence="1 7" id="KW-0328">Glycosyltransferase</keyword>
<keyword evidence="3 7" id="KW-0819">tRNA processing</keyword>
<dbReference type="Pfam" id="PF01702">
    <property type="entry name" value="TGT"/>
    <property type="match status" value="1"/>
</dbReference>
<dbReference type="NCBIfam" id="TIGR00449">
    <property type="entry name" value="tgt_general"/>
    <property type="match status" value="1"/>
</dbReference>
<evidence type="ECO:0000256" key="2">
    <source>
        <dbReference type="ARBA" id="ARBA00022679"/>
    </source>
</evidence>
<comment type="function">
    <text evidence="7">Catalyzes the base-exchange of a guanine (G) residue with the queuine precursor 7-aminomethyl-7-deazaguanine (PreQ1) at position 34 (anticodon wobble position) in tRNAs with GU(N) anticodons (tRNA-Asp, -Asn, -His and -Tyr). Catalysis occurs through a double-displacement mechanism. The nucleophile active site attacks the C1' of nucleotide 34 to detach the guanine base from the RNA, forming a covalent enzyme-RNA intermediate. The proton acceptor active site deprotonates the incoming PreQ1, allowing a nucleophilic attack on the C1' of the ribose to form the product. After dissociation, two additional enzymatic reactions on the tRNA convert PreQ1 to queuine (Q), resulting in the hypermodified nucleoside queuosine (7-(((4,5-cis-dihydroxy-2-cyclopenten-1-yl)amino)methyl)-7-deazaguanosine).</text>
</comment>
<protein>
    <recommendedName>
        <fullName evidence="7">Queuine tRNA-ribosyltransferase</fullName>
        <ecNumber evidence="7">2.4.2.29</ecNumber>
    </recommendedName>
    <alternativeName>
        <fullName evidence="7">Guanine insertion enzyme</fullName>
    </alternativeName>
    <alternativeName>
        <fullName evidence="7">tRNA-guanine transglycosylase</fullName>
    </alternativeName>
</protein>
<feature type="active site" description="Proton acceptor" evidence="7">
    <location>
        <position position="94"/>
    </location>
</feature>
<keyword evidence="10" id="KW-1185">Reference proteome</keyword>
<evidence type="ECO:0000256" key="5">
    <source>
        <dbReference type="ARBA" id="ARBA00022833"/>
    </source>
</evidence>
<name>A0A0R2DUI8_9LACO</name>
<keyword evidence="7" id="KW-0479">Metal-binding</keyword>
<keyword evidence="5 7" id="KW-0862">Zinc</keyword>
<evidence type="ECO:0000256" key="6">
    <source>
        <dbReference type="ARBA" id="ARBA00050112"/>
    </source>
</evidence>
<dbReference type="PANTHER" id="PTHR46499">
    <property type="entry name" value="QUEUINE TRNA-RIBOSYLTRANSFERASE"/>
    <property type="match status" value="1"/>
</dbReference>
<evidence type="ECO:0000313" key="9">
    <source>
        <dbReference type="EMBL" id="KRN04204.1"/>
    </source>
</evidence>
<dbReference type="InterPro" id="IPR050076">
    <property type="entry name" value="ArchSynthase1/Queuine_TRR"/>
</dbReference>
<dbReference type="GO" id="GO:0005829">
    <property type="term" value="C:cytosol"/>
    <property type="evidence" value="ECO:0007669"/>
    <property type="project" value="TreeGrafter"/>
</dbReference>
<dbReference type="STRING" id="1423744.FC86_GL000301"/>
<proteinExistence type="inferred from homology"/>
<dbReference type="InterPro" id="IPR002616">
    <property type="entry name" value="tRNA_ribo_trans-like"/>
</dbReference>
<dbReference type="OrthoDB" id="9805417at2"/>
<feature type="binding site" evidence="7">
    <location>
        <begin position="94"/>
        <end position="98"/>
    </location>
    <ligand>
        <name>substrate</name>
    </ligand>
</feature>
<feature type="binding site" evidence="7">
    <location>
        <position position="218"/>
    </location>
    <ligand>
        <name>substrate</name>
    </ligand>
</feature>
<feature type="binding site" evidence="7">
    <location>
        <position position="337"/>
    </location>
    <ligand>
        <name>Zn(2+)</name>
        <dbReference type="ChEBI" id="CHEBI:29105"/>
    </ligand>
</feature>
<keyword evidence="2 7" id="KW-0808">Transferase</keyword>
<dbReference type="InterPro" id="IPR004803">
    <property type="entry name" value="TGT"/>
</dbReference>
<dbReference type="PANTHER" id="PTHR46499:SF1">
    <property type="entry name" value="QUEUINE TRNA-RIBOSYLTRANSFERASE"/>
    <property type="match status" value="1"/>
</dbReference>
<gene>
    <name evidence="7" type="primary">tgt</name>
    <name evidence="9" type="ORF">FC86_GL000301</name>
</gene>
<feature type="region of interest" description="RNA binding; important for wobble base 34 recognition" evidence="7">
    <location>
        <begin position="273"/>
        <end position="277"/>
    </location>
</feature>
<dbReference type="FunFam" id="3.20.20.105:FF:000001">
    <property type="entry name" value="Queuine tRNA-ribosyltransferase"/>
    <property type="match status" value="1"/>
</dbReference>
<dbReference type="HAMAP" id="MF_00168">
    <property type="entry name" value="Q_tRNA_Tgt"/>
    <property type="match status" value="1"/>
</dbReference>
<comment type="pathway">
    <text evidence="7">tRNA modification; tRNA-queuosine biosynthesis.</text>
</comment>
<comment type="catalytic activity">
    <reaction evidence="6 7">
        <text>7-aminomethyl-7-carbaguanine + guanosine(34) in tRNA = 7-aminomethyl-7-carbaguanosine(34) in tRNA + guanine</text>
        <dbReference type="Rhea" id="RHEA:24104"/>
        <dbReference type="Rhea" id="RHEA-COMP:10341"/>
        <dbReference type="Rhea" id="RHEA-COMP:10342"/>
        <dbReference type="ChEBI" id="CHEBI:16235"/>
        <dbReference type="ChEBI" id="CHEBI:58703"/>
        <dbReference type="ChEBI" id="CHEBI:74269"/>
        <dbReference type="ChEBI" id="CHEBI:82833"/>
        <dbReference type="EC" id="2.4.2.29"/>
    </reaction>
</comment>
<accession>A0A0R2DUI8</accession>